<dbReference type="PROSITE" id="PS51781">
    <property type="entry name" value="SH3B"/>
    <property type="match status" value="1"/>
</dbReference>
<gene>
    <name evidence="3" type="ORF">CFX0092_A2021</name>
</gene>
<organism evidence="3 4">
    <name type="scientific">Candidatus Promineifilum breve</name>
    <dbReference type="NCBI Taxonomy" id="1806508"/>
    <lineage>
        <taxon>Bacteria</taxon>
        <taxon>Bacillati</taxon>
        <taxon>Chloroflexota</taxon>
        <taxon>Ardenticatenia</taxon>
        <taxon>Candidatus Promineifilales</taxon>
        <taxon>Candidatus Promineifilaceae</taxon>
        <taxon>Candidatus Promineifilum</taxon>
    </lineage>
</organism>
<evidence type="ECO:0000256" key="1">
    <source>
        <dbReference type="SAM" id="MobiDB-lite"/>
    </source>
</evidence>
<evidence type="ECO:0000313" key="3">
    <source>
        <dbReference type="EMBL" id="CUS03899.2"/>
    </source>
</evidence>
<evidence type="ECO:0000313" key="4">
    <source>
        <dbReference type="Proteomes" id="UP000215027"/>
    </source>
</evidence>
<feature type="domain" description="SH3b" evidence="2">
    <location>
        <begin position="48"/>
        <end position="113"/>
    </location>
</feature>
<accession>A0A160T3J5</accession>
<dbReference type="Pfam" id="PF08239">
    <property type="entry name" value="SH3_3"/>
    <property type="match status" value="3"/>
</dbReference>
<dbReference type="InterPro" id="IPR052354">
    <property type="entry name" value="Cell_Wall_Dynamics_Protein"/>
</dbReference>
<dbReference type="Gene3D" id="2.30.30.40">
    <property type="entry name" value="SH3 Domains"/>
    <property type="match status" value="4"/>
</dbReference>
<name>A0A160T3J5_9CHLR</name>
<dbReference type="AlphaFoldDB" id="A0A160T3J5"/>
<feature type="compositionally biased region" description="Low complexity" evidence="1">
    <location>
        <begin position="321"/>
        <end position="340"/>
    </location>
</feature>
<reference evidence="3" key="1">
    <citation type="submission" date="2016-01" db="EMBL/GenBank/DDBJ databases">
        <authorList>
            <person name="Mcilroy J.S."/>
            <person name="Karst M S."/>
            <person name="Albertsen M."/>
        </authorList>
    </citation>
    <scope>NUCLEOTIDE SEQUENCE</scope>
    <source>
        <strain evidence="3">Cfx-K</strain>
    </source>
</reference>
<dbReference type="KEGG" id="pbf:CFX0092_A2021"/>
<evidence type="ECO:0000259" key="2">
    <source>
        <dbReference type="PROSITE" id="PS51781"/>
    </source>
</evidence>
<sequence length="480" mass="49175">MRKTSFPRPNPKVALFLVVCAALVALGLHGSRRSQAQTGPAPLPAGVSAAARVSASSLNLRTGPHVSYTAVAYLMEGEQVQLVGRNRIGSWVQIALYNGYRGWVNASYIRPTVDIAALPIADVALLGITAFVTNDPVPVYAGADRGYALVGRARPGEVLALNGRNDAATWVHVYLPDGRAGWAAADSSFLPSASLNDLPILTPFLDAPPPDLAPFFLVYTGPGFLYEPVDSVDEGQTLAILGRTDDARWVLVRLPSGREGWIAAEIIHIDAALTNVPVVTGIAPPQVVGWQSSGGQTGGSGKPAATATGPSTGGGKQPVSPTTAATEAPATATDAPPTATTMPATATIAATATAEPTTAATTAPTRAATATPPASPTAAPTTVAASPTPRATATAAATDTPGTSGDATPPGLAIVYVYATPDDNAEPILRVVPGQSVVLIGRTADALWIKIWLPGGQEGWVRTEALQLEIDVTVLPVVEP</sequence>
<feature type="region of interest" description="Disordered" evidence="1">
    <location>
        <begin position="354"/>
        <end position="409"/>
    </location>
</feature>
<dbReference type="PANTHER" id="PTHR34408:SF1">
    <property type="entry name" value="GLYCOSYL HYDROLASE FAMILY 19 DOMAIN-CONTAINING PROTEIN HI_1415"/>
    <property type="match status" value="1"/>
</dbReference>
<dbReference type="RefSeq" id="WP_162292467.1">
    <property type="nucleotide sequence ID" value="NZ_LN890655.1"/>
</dbReference>
<proteinExistence type="predicted"/>
<feature type="region of interest" description="Disordered" evidence="1">
    <location>
        <begin position="289"/>
        <end position="340"/>
    </location>
</feature>
<dbReference type="SMART" id="SM00287">
    <property type="entry name" value="SH3b"/>
    <property type="match status" value="4"/>
</dbReference>
<dbReference type="EMBL" id="LN890655">
    <property type="protein sequence ID" value="CUS03899.2"/>
    <property type="molecule type" value="Genomic_DNA"/>
</dbReference>
<dbReference type="Proteomes" id="UP000215027">
    <property type="component" value="Chromosome I"/>
</dbReference>
<dbReference type="InterPro" id="IPR003646">
    <property type="entry name" value="SH3-like_bac-type"/>
</dbReference>
<keyword evidence="4" id="KW-1185">Reference proteome</keyword>
<protein>
    <recommendedName>
        <fullName evidence="2">SH3b domain-containing protein</fullName>
    </recommendedName>
</protein>
<dbReference type="PANTHER" id="PTHR34408">
    <property type="entry name" value="FAMILY PROTEIN, PUTATIVE-RELATED"/>
    <property type="match status" value="1"/>
</dbReference>